<feature type="domain" description="FANCL C-terminal" evidence="1">
    <location>
        <begin position="306"/>
        <end position="368"/>
    </location>
</feature>
<keyword evidence="4" id="KW-1185">Reference proteome</keyword>
<dbReference type="InterPro" id="IPR013083">
    <property type="entry name" value="Znf_RING/FYVE/PHD"/>
</dbReference>
<dbReference type="Gene3D" id="3.10.110.20">
    <property type="entry name" value="RWD domain-like"/>
    <property type="match status" value="1"/>
</dbReference>
<dbReference type="AlphaFoldDB" id="A0A195CSV3"/>
<dbReference type="Proteomes" id="UP000078542">
    <property type="component" value="Unassembled WGS sequence"/>
</dbReference>
<dbReference type="PANTHER" id="PTHR13206:SF0">
    <property type="entry name" value="E3 UBIQUITIN-PROTEIN LIGASE FANCL"/>
    <property type="match status" value="1"/>
</dbReference>
<dbReference type="Pfam" id="PF18891">
    <property type="entry name" value="FANCL_d3"/>
    <property type="match status" value="1"/>
</dbReference>
<evidence type="ECO:0000313" key="4">
    <source>
        <dbReference type="Proteomes" id="UP000078542"/>
    </source>
</evidence>
<dbReference type="GO" id="GO:0043240">
    <property type="term" value="C:Fanconi anaemia nuclear complex"/>
    <property type="evidence" value="ECO:0007669"/>
    <property type="project" value="InterPro"/>
</dbReference>
<evidence type="ECO:0000313" key="3">
    <source>
        <dbReference type="EMBL" id="KYN03720.1"/>
    </source>
</evidence>
<sequence length="373" mass="43180">MILVSESPVTWQGFLLVSKLLYPVGYTRCPRVKVKLVMPNYPSFDEAQISFGKHIAFLRNEKFSREVKNSIKSQKTVLSFLSQLQLLIDKYIHNTDNKVYIPFDFESTKDFLDDIKAALQNQSDVQLSCDRNLNTIKLFLREIFLTLQRSKNIDIPWNVISSNMPENFKKVVVLSKNLNAVVTKFKWQVELLEKAWEQLKEIDENCWVIDPPKPNKCHLHRRIHLSQSICVTITIDPNAPTVVPTIQFSGSDNEVKRQMEDTSSNIHNWDPDCNILDNLRMLLNIYIFPEQQDSLDESQGVISNRQCGICFFELSETDELPNKICNNQKCMKHFHSTCLSMWLQTNAANQVVFEHIYGSCPHCKEDISCPIEC</sequence>
<dbReference type="STRING" id="456900.A0A195CSV3"/>
<dbReference type="GO" id="GO:0006513">
    <property type="term" value="P:protein monoubiquitination"/>
    <property type="evidence" value="ECO:0007669"/>
    <property type="project" value="TreeGrafter"/>
</dbReference>
<dbReference type="InterPro" id="IPR043003">
    <property type="entry name" value="FANCL_d3_sf"/>
</dbReference>
<evidence type="ECO:0000259" key="2">
    <source>
        <dbReference type="Pfam" id="PF18891"/>
    </source>
</evidence>
<reference evidence="3 4" key="1">
    <citation type="submission" date="2016-03" db="EMBL/GenBank/DDBJ databases">
        <title>Cyphomyrmex costatus WGS genome.</title>
        <authorList>
            <person name="Nygaard S."/>
            <person name="Hu H."/>
            <person name="Boomsma J."/>
            <person name="Zhang G."/>
        </authorList>
    </citation>
    <scope>NUCLEOTIDE SEQUENCE [LARGE SCALE GENOMIC DNA]</scope>
    <source>
        <strain evidence="3">MS0001</strain>
        <tissue evidence="3">Whole body</tissue>
    </source>
</reference>
<dbReference type="InterPro" id="IPR026848">
    <property type="entry name" value="Fancl"/>
</dbReference>
<accession>A0A195CSV3</accession>
<dbReference type="Pfam" id="PF11793">
    <property type="entry name" value="FANCL_C"/>
    <property type="match status" value="1"/>
</dbReference>
<dbReference type="InterPro" id="IPR044037">
    <property type="entry name" value="FANCL_d3"/>
</dbReference>
<dbReference type="SMART" id="SM01197">
    <property type="entry name" value="FANCL_C"/>
    <property type="match status" value="1"/>
</dbReference>
<name>A0A195CSV3_9HYME</name>
<dbReference type="GO" id="GO:0061630">
    <property type="term" value="F:ubiquitin protein ligase activity"/>
    <property type="evidence" value="ECO:0007669"/>
    <property type="project" value="TreeGrafter"/>
</dbReference>
<dbReference type="SUPFAM" id="SSF57850">
    <property type="entry name" value="RING/U-box"/>
    <property type="match status" value="1"/>
</dbReference>
<dbReference type="PANTHER" id="PTHR13206">
    <property type="entry name" value="UBIQUITIN LIGASE PROTEIN PHF9 FANCONI ANEMIA GROUP L PROTEIN"/>
    <property type="match status" value="1"/>
</dbReference>
<organism evidence="3 4">
    <name type="scientific">Cyphomyrmex costatus</name>
    <dbReference type="NCBI Taxonomy" id="456900"/>
    <lineage>
        <taxon>Eukaryota</taxon>
        <taxon>Metazoa</taxon>
        <taxon>Ecdysozoa</taxon>
        <taxon>Arthropoda</taxon>
        <taxon>Hexapoda</taxon>
        <taxon>Insecta</taxon>
        <taxon>Pterygota</taxon>
        <taxon>Neoptera</taxon>
        <taxon>Endopterygota</taxon>
        <taxon>Hymenoptera</taxon>
        <taxon>Apocrita</taxon>
        <taxon>Aculeata</taxon>
        <taxon>Formicoidea</taxon>
        <taxon>Formicidae</taxon>
        <taxon>Myrmicinae</taxon>
        <taxon>Cyphomyrmex</taxon>
    </lineage>
</organism>
<evidence type="ECO:0000259" key="1">
    <source>
        <dbReference type="Pfam" id="PF11793"/>
    </source>
</evidence>
<dbReference type="CDD" id="cd23832">
    <property type="entry name" value="DRWD-C_FANCL"/>
    <property type="match status" value="1"/>
</dbReference>
<dbReference type="EMBL" id="KQ977305">
    <property type="protein sequence ID" value="KYN03720.1"/>
    <property type="molecule type" value="Genomic_DNA"/>
</dbReference>
<dbReference type="Gene3D" id="3.30.40.10">
    <property type="entry name" value="Zinc/RING finger domain, C3HC4 (zinc finger)"/>
    <property type="match status" value="1"/>
</dbReference>
<protein>
    <submittedName>
        <fullName evidence="3">E3 ubiquitin-protein ligase FANCL</fullName>
    </submittedName>
</protein>
<gene>
    <name evidence="3" type="ORF">ALC62_05416</name>
</gene>
<proteinExistence type="predicted"/>
<dbReference type="GO" id="GO:0036297">
    <property type="term" value="P:interstrand cross-link repair"/>
    <property type="evidence" value="ECO:0007669"/>
    <property type="project" value="InterPro"/>
</dbReference>
<dbReference type="InterPro" id="IPR026850">
    <property type="entry name" value="FANCL_C"/>
</dbReference>
<feature type="domain" description="FANCL UBC-like" evidence="2">
    <location>
        <begin position="196"/>
        <end position="289"/>
    </location>
</feature>